<dbReference type="InterPro" id="IPR011324">
    <property type="entry name" value="Cytotoxic_necrot_fac-like_cat"/>
</dbReference>
<dbReference type="AlphaFoldDB" id="A0A833H301"/>
<dbReference type="PANTHER" id="PTHR30616:SF2">
    <property type="entry name" value="PURINE NUCLEOSIDE PHOSPHORYLASE LACC1"/>
    <property type="match status" value="1"/>
</dbReference>
<proteinExistence type="inferred from homology"/>
<evidence type="ECO:0000256" key="7">
    <source>
        <dbReference type="ARBA" id="ARBA00047989"/>
    </source>
</evidence>
<gene>
    <name evidence="10" type="ORF">F9K24_05180</name>
</gene>
<dbReference type="Pfam" id="PF02578">
    <property type="entry name" value="Cu-oxidase_4"/>
    <property type="match status" value="1"/>
</dbReference>
<dbReference type="InterPro" id="IPR038371">
    <property type="entry name" value="Cu_polyphenol_OxRdtase_sf"/>
</dbReference>
<evidence type="ECO:0000313" key="11">
    <source>
        <dbReference type="Proteomes" id="UP000460298"/>
    </source>
</evidence>
<keyword evidence="3" id="KW-0808">Transferase</keyword>
<dbReference type="GO" id="GO:0017061">
    <property type="term" value="F:S-methyl-5-thioadenosine phosphorylase activity"/>
    <property type="evidence" value="ECO:0007669"/>
    <property type="project" value="UniProtKB-EC"/>
</dbReference>
<comment type="catalytic activity">
    <reaction evidence="9">
        <text>S-methyl-5'-thioadenosine + phosphate = 5-(methylsulfanyl)-alpha-D-ribose 1-phosphate + adenine</text>
        <dbReference type="Rhea" id="RHEA:11852"/>
        <dbReference type="ChEBI" id="CHEBI:16708"/>
        <dbReference type="ChEBI" id="CHEBI:17509"/>
        <dbReference type="ChEBI" id="CHEBI:43474"/>
        <dbReference type="ChEBI" id="CHEBI:58533"/>
        <dbReference type="EC" id="2.4.2.28"/>
    </reaction>
    <physiologicalReaction direction="left-to-right" evidence="9">
        <dbReference type="Rhea" id="RHEA:11853"/>
    </physiologicalReaction>
</comment>
<protein>
    <submittedName>
        <fullName evidence="10">Polyphenol oxidase family protein</fullName>
    </submittedName>
</protein>
<dbReference type="SUPFAM" id="SSF64438">
    <property type="entry name" value="CNF1/YfiH-like putative cysteine hydrolases"/>
    <property type="match status" value="1"/>
</dbReference>
<evidence type="ECO:0000256" key="5">
    <source>
        <dbReference type="ARBA" id="ARBA00022801"/>
    </source>
</evidence>
<evidence type="ECO:0000256" key="9">
    <source>
        <dbReference type="ARBA" id="ARBA00049893"/>
    </source>
</evidence>
<dbReference type="Gene3D" id="3.60.140.10">
    <property type="entry name" value="CNF1/YfiH-like putative cysteine hydrolases"/>
    <property type="match status" value="1"/>
</dbReference>
<reference evidence="10 11" key="1">
    <citation type="submission" date="2019-10" db="EMBL/GenBank/DDBJ databases">
        <title>Extracellular Electron Transfer in a Candidatus Methanoperedens spp. Enrichment Culture.</title>
        <authorList>
            <person name="Berger S."/>
            <person name="Rangel Shaw D."/>
            <person name="Berben T."/>
            <person name="In 'T Zandt M."/>
            <person name="Frank J."/>
            <person name="Reimann J."/>
            <person name="Jetten M.S.M."/>
            <person name="Welte C.U."/>
        </authorList>
    </citation>
    <scope>NUCLEOTIDE SEQUENCE [LARGE SCALE GENOMIC DNA]</scope>
    <source>
        <strain evidence="10">SB12</strain>
    </source>
</reference>
<dbReference type="CDD" id="cd16833">
    <property type="entry name" value="YfiH"/>
    <property type="match status" value="1"/>
</dbReference>
<evidence type="ECO:0000256" key="4">
    <source>
        <dbReference type="ARBA" id="ARBA00022723"/>
    </source>
</evidence>
<name>A0A833H301_9LEPT</name>
<dbReference type="InterPro" id="IPR003730">
    <property type="entry name" value="Cu_polyphenol_OxRdtase"/>
</dbReference>
<dbReference type="GO" id="GO:0016787">
    <property type="term" value="F:hydrolase activity"/>
    <property type="evidence" value="ECO:0007669"/>
    <property type="project" value="UniProtKB-KW"/>
</dbReference>
<keyword evidence="5" id="KW-0378">Hydrolase</keyword>
<evidence type="ECO:0000256" key="3">
    <source>
        <dbReference type="ARBA" id="ARBA00022679"/>
    </source>
</evidence>
<sequence length="263" mass="29434">MLAETTLNQITPELRHRQGRVEAAVFGKRALEPLAAIEDATERKHEEKRVLSHYFDLPVDRIIMLDQVHGFDCVRVGAVDLPSRPLLYAKADATMTTEKDVLLVIRTADCLPVFFHTEGTSEDVLIGALHAGWRGLTRGIVSHVTSMAYHTIDRATRMKLDMTEPLHIFPGPYIPGSAYEVGPEVACHFPLTHPQQGGKSLLDLYNNARWLFGESLKGKNVQYEDPFGVVADNEGLRDRFFSHRRGDTGRNLNVIRITEAAHG</sequence>
<evidence type="ECO:0000313" key="10">
    <source>
        <dbReference type="EMBL" id="KAB2933863.1"/>
    </source>
</evidence>
<dbReference type="PANTHER" id="PTHR30616">
    <property type="entry name" value="UNCHARACTERIZED PROTEIN YFIH"/>
    <property type="match status" value="1"/>
</dbReference>
<evidence type="ECO:0000256" key="6">
    <source>
        <dbReference type="ARBA" id="ARBA00022833"/>
    </source>
</evidence>
<keyword evidence="4" id="KW-0479">Metal-binding</keyword>
<dbReference type="Proteomes" id="UP000460298">
    <property type="component" value="Unassembled WGS sequence"/>
</dbReference>
<comment type="similarity">
    <text evidence="2">Belongs to the purine nucleoside phosphorylase YfiH/LACC1 family.</text>
</comment>
<accession>A0A833H301</accession>
<comment type="catalytic activity">
    <reaction evidence="1">
        <text>inosine + phosphate = alpha-D-ribose 1-phosphate + hypoxanthine</text>
        <dbReference type="Rhea" id="RHEA:27646"/>
        <dbReference type="ChEBI" id="CHEBI:17368"/>
        <dbReference type="ChEBI" id="CHEBI:17596"/>
        <dbReference type="ChEBI" id="CHEBI:43474"/>
        <dbReference type="ChEBI" id="CHEBI:57720"/>
        <dbReference type="EC" id="2.4.2.1"/>
    </reaction>
    <physiologicalReaction direction="left-to-right" evidence="1">
        <dbReference type="Rhea" id="RHEA:27647"/>
    </physiologicalReaction>
</comment>
<dbReference type="GO" id="GO:0005507">
    <property type="term" value="F:copper ion binding"/>
    <property type="evidence" value="ECO:0007669"/>
    <property type="project" value="TreeGrafter"/>
</dbReference>
<comment type="catalytic activity">
    <reaction evidence="7">
        <text>adenosine + H2O + H(+) = inosine + NH4(+)</text>
        <dbReference type="Rhea" id="RHEA:24408"/>
        <dbReference type="ChEBI" id="CHEBI:15377"/>
        <dbReference type="ChEBI" id="CHEBI:15378"/>
        <dbReference type="ChEBI" id="CHEBI:16335"/>
        <dbReference type="ChEBI" id="CHEBI:17596"/>
        <dbReference type="ChEBI" id="CHEBI:28938"/>
        <dbReference type="EC" id="3.5.4.4"/>
    </reaction>
    <physiologicalReaction direction="left-to-right" evidence="7">
        <dbReference type="Rhea" id="RHEA:24409"/>
    </physiologicalReaction>
</comment>
<evidence type="ECO:0000256" key="1">
    <source>
        <dbReference type="ARBA" id="ARBA00000553"/>
    </source>
</evidence>
<organism evidence="10 11">
    <name type="scientific">Leptonema illini</name>
    <dbReference type="NCBI Taxonomy" id="183"/>
    <lineage>
        <taxon>Bacteria</taxon>
        <taxon>Pseudomonadati</taxon>
        <taxon>Spirochaetota</taxon>
        <taxon>Spirochaetia</taxon>
        <taxon>Leptospirales</taxon>
        <taxon>Leptospiraceae</taxon>
        <taxon>Leptonema</taxon>
    </lineage>
</organism>
<dbReference type="EMBL" id="WBUI01000004">
    <property type="protein sequence ID" value="KAB2933863.1"/>
    <property type="molecule type" value="Genomic_DNA"/>
</dbReference>
<keyword evidence="6" id="KW-0862">Zinc</keyword>
<comment type="caution">
    <text evidence="10">The sequence shown here is derived from an EMBL/GenBank/DDBJ whole genome shotgun (WGS) entry which is preliminary data.</text>
</comment>
<evidence type="ECO:0000256" key="8">
    <source>
        <dbReference type="ARBA" id="ARBA00048968"/>
    </source>
</evidence>
<comment type="catalytic activity">
    <reaction evidence="8">
        <text>adenosine + phosphate = alpha-D-ribose 1-phosphate + adenine</text>
        <dbReference type="Rhea" id="RHEA:27642"/>
        <dbReference type="ChEBI" id="CHEBI:16335"/>
        <dbReference type="ChEBI" id="CHEBI:16708"/>
        <dbReference type="ChEBI" id="CHEBI:43474"/>
        <dbReference type="ChEBI" id="CHEBI:57720"/>
        <dbReference type="EC" id="2.4.2.1"/>
    </reaction>
    <physiologicalReaction direction="left-to-right" evidence="8">
        <dbReference type="Rhea" id="RHEA:27643"/>
    </physiologicalReaction>
</comment>
<evidence type="ECO:0000256" key="2">
    <source>
        <dbReference type="ARBA" id="ARBA00007353"/>
    </source>
</evidence>